<dbReference type="Gene3D" id="2.40.128.130">
    <property type="entry name" value="Autotransporter beta-domain"/>
    <property type="match status" value="1"/>
</dbReference>
<dbReference type="Pfam" id="PF03797">
    <property type="entry name" value="Autotransporter"/>
    <property type="match status" value="1"/>
</dbReference>
<evidence type="ECO:0000313" key="4">
    <source>
        <dbReference type="Proteomes" id="UP000315095"/>
    </source>
</evidence>
<dbReference type="InterPro" id="IPR013425">
    <property type="entry name" value="Autotrns_rpt"/>
</dbReference>
<keyword evidence="1" id="KW-0732">Signal</keyword>
<dbReference type="InterPro" id="IPR005546">
    <property type="entry name" value="Autotransporte_beta"/>
</dbReference>
<reference evidence="4" key="1">
    <citation type="submission" date="2017-01" db="EMBL/GenBank/DDBJ databases">
        <title>Komagataeibacter sp. MSKU9 whole genome sequencing project.</title>
        <authorList>
            <person name="Matsutani M."/>
            <person name="Naloka K."/>
            <person name="Theeragool G."/>
            <person name="Yakushi T."/>
            <person name="Matsushita K."/>
        </authorList>
    </citation>
    <scope>NUCLEOTIDE SEQUENCE [LARGE SCALE GENOMIC DNA]</scope>
    <source>
        <strain evidence="4">MSKU9</strain>
    </source>
</reference>
<dbReference type="RefSeq" id="WP_162515727.1">
    <property type="nucleotide sequence ID" value="NZ_BDLU01000032.1"/>
</dbReference>
<dbReference type="SUPFAM" id="SSF51126">
    <property type="entry name" value="Pectin lyase-like"/>
    <property type="match status" value="1"/>
</dbReference>
<keyword evidence="4" id="KW-1185">Reference proteome</keyword>
<evidence type="ECO:0000259" key="2">
    <source>
        <dbReference type="PROSITE" id="PS51208"/>
    </source>
</evidence>
<dbReference type="SUPFAM" id="SSF103515">
    <property type="entry name" value="Autotransporter"/>
    <property type="match status" value="1"/>
</dbReference>
<dbReference type="GO" id="GO:0019867">
    <property type="term" value="C:outer membrane"/>
    <property type="evidence" value="ECO:0007669"/>
    <property type="project" value="InterPro"/>
</dbReference>
<dbReference type="EMBL" id="BDLU01000032">
    <property type="protein sequence ID" value="GCE83106.1"/>
    <property type="molecule type" value="Genomic_DNA"/>
</dbReference>
<dbReference type="SMART" id="SM00869">
    <property type="entry name" value="Autotransporter"/>
    <property type="match status" value="1"/>
</dbReference>
<evidence type="ECO:0000256" key="1">
    <source>
        <dbReference type="ARBA" id="ARBA00022729"/>
    </source>
</evidence>
<dbReference type="InterPro" id="IPR011050">
    <property type="entry name" value="Pectin_lyase_fold/virulence"/>
</dbReference>
<proteinExistence type="predicted"/>
<dbReference type="NCBIfam" id="TIGR01414">
    <property type="entry name" value="autotrans_barl"/>
    <property type="match status" value="1"/>
</dbReference>
<dbReference type="Proteomes" id="UP000315095">
    <property type="component" value="Unassembled WGS sequence"/>
</dbReference>
<dbReference type="PROSITE" id="PS51208">
    <property type="entry name" value="AUTOTRANSPORTER"/>
    <property type="match status" value="1"/>
</dbReference>
<dbReference type="InterPro" id="IPR036709">
    <property type="entry name" value="Autotransporte_beta_dom_sf"/>
</dbReference>
<dbReference type="NCBIfam" id="TIGR02601">
    <property type="entry name" value="autotrns_rpt"/>
    <property type="match status" value="1"/>
</dbReference>
<dbReference type="AlphaFoldDB" id="A0A4P5NZ19"/>
<evidence type="ECO:0000313" key="3">
    <source>
        <dbReference type="EMBL" id="GCE83106.1"/>
    </source>
</evidence>
<name>A0A4P5NZ19_9PROT</name>
<dbReference type="Pfam" id="PF12951">
    <property type="entry name" value="PATR"/>
    <property type="match status" value="1"/>
</dbReference>
<protein>
    <recommendedName>
        <fullName evidence="2">Autotransporter domain-containing protein</fullName>
    </recommendedName>
</protein>
<accession>A0A4P5NZ19</accession>
<dbReference type="InterPro" id="IPR006315">
    <property type="entry name" value="OM_autotransptr_brl_dom"/>
</dbReference>
<gene>
    <name evidence="3" type="ORF">MSKU9_1247</name>
</gene>
<comment type="caution">
    <text evidence="3">The sequence shown here is derived from an EMBL/GenBank/DDBJ whole genome shotgun (WGS) entry which is preliminary data.</text>
</comment>
<organism evidence="3 4">
    <name type="scientific">Komagataeibacter diospyri</name>
    <dbReference type="NCBI Taxonomy" id="1932662"/>
    <lineage>
        <taxon>Bacteria</taxon>
        <taxon>Pseudomonadati</taxon>
        <taxon>Pseudomonadota</taxon>
        <taxon>Alphaproteobacteria</taxon>
        <taxon>Acetobacterales</taxon>
        <taxon>Acetobacteraceae</taxon>
        <taxon>Komagataeibacter</taxon>
    </lineage>
</organism>
<feature type="domain" description="Autotransporter" evidence="2">
    <location>
        <begin position="647"/>
        <end position="925"/>
    </location>
</feature>
<sequence>MVADDDKGISLKKPDNLSVTVDQGASITSSDDAIHAGSATKGTVSITNSGTIESTTDGQAIDLNDITGTSNRTTITNTASGVIKADNDDGIRPGTNATVVNSGTIYADGAVGDKHDGIDFQEAPTGTVINQSGGLISGERHGITTGGYVDVYNAAGATIIGRNGSGVGSDGTGKVVNYGTIIGGYNGSGTGDGDGVDIDGAAYIDNWGTIRAEGAAGVDAQNQTNISEGLALTGGGTVINEKGALITSVQSGITMCCSDSPFTFHNYGTVHGDNIGVGVSGQTSIYNYGAITGGYAALASWIIGPSTTSLYNYGTISGGTDAILNFSDYNTSIYMASGSRIIGDIENYGNINFSVDSTYNMDNHIIGNGDIIKSGSGDLVLTANNGSSFTGATDIQAGTLTVDGSIASSTVTAQSNTMLDGNGTVGSVIVKDNATLMAGTPAKAGTLKVNGSLQQQAGSSYIVNGGHVSVSGQAQIGSNTQLVMASTAGIANGFRKSDEAGIYRVLTASQGLSGTYTTLVGNTQISAFDVVTEGSDANDVYLRLEQVRSFADVAHTRNESAVAHALDSMTAGAMKDDVGLVGNSAQARQAFNATSGEIHASARTELIQDSFYVRNAAIDRLRGAACDPGAGTQSTATMKGRRTDGTCQSEGAAMWGEAYGGWGHNAGDDNAGSMHHSVGGFVLGADTSVFSTWRIGGLVSYGHSGFEVGSRSSSGHSNNVSVGGYAGTHWGRLALRLGATYSWDMLGINRQVMFAGYSGRENSSYLGGTAQGFGDLGYRFDVGHVALEPFGNVAYVNLHTDGFNEHGGKAALVGRGMDTGTTYSTFGLRMSSNIQMGSLLLMPNASLAYRHTFGHLTPATQEYFARGDGPAFDVAGVHLSENTAVLDAGLKARMTNRVNIGVSYIGQYGERSTDSGIRGKFDLKF</sequence>